<evidence type="ECO:0008006" key="3">
    <source>
        <dbReference type="Google" id="ProtNLM"/>
    </source>
</evidence>
<dbReference type="EMBL" id="HE573019">
    <property type="protein sequence ID" value="CCC46826.1"/>
    <property type="molecule type" value="Genomic_DNA"/>
</dbReference>
<name>G0TSA0_TRYVY</name>
<dbReference type="AlphaFoldDB" id="G0TSA0"/>
<proteinExistence type="predicted"/>
<dbReference type="Gene3D" id="3.80.10.10">
    <property type="entry name" value="Ribonuclease Inhibitor"/>
    <property type="match status" value="1"/>
</dbReference>
<evidence type="ECO:0000256" key="1">
    <source>
        <dbReference type="SAM" id="MobiDB-lite"/>
    </source>
</evidence>
<dbReference type="VEuPathDB" id="TriTrypDB:TvY486_0300200"/>
<feature type="region of interest" description="Disordered" evidence="1">
    <location>
        <begin position="279"/>
        <end position="307"/>
    </location>
</feature>
<dbReference type="SUPFAM" id="SSF52047">
    <property type="entry name" value="RNI-like"/>
    <property type="match status" value="1"/>
</dbReference>
<accession>G0TSA0</accession>
<organism evidence="2">
    <name type="scientific">Trypanosoma vivax (strain Y486)</name>
    <dbReference type="NCBI Taxonomy" id="1055687"/>
    <lineage>
        <taxon>Eukaryota</taxon>
        <taxon>Discoba</taxon>
        <taxon>Euglenozoa</taxon>
        <taxon>Kinetoplastea</taxon>
        <taxon>Metakinetoplastina</taxon>
        <taxon>Trypanosomatida</taxon>
        <taxon>Trypanosomatidae</taxon>
        <taxon>Trypanosoma</taxon>
        <taxon>Duttonella</taxon>
    </lineage>
</organism>
<evidence type="ECO:0000313" key="2">
    <source>
        <dbReference type="EMBL" id="CCC46826.1"/>
    </source>
</evidence>
<reference evidence="2" key="1">
    <citation type="journal article" date="2012" name="Proc. Natl. Acad. Sci. U.S.A.">
        <title>Antigenic diversity is generated by distinct evolutionary mechanisms in African trypanosome species.</title>
        <authorList>
            <person name="Jackson A.P."/>
            <person name="Berry A."/>
            <person name="Aslett M."/>
            <person name="Allison H.C."/>
            <person name="Burton P."/>
            <person name="Vavrova-Anderson J."/>
            <person name="Brown R."/>
            <person name="Browne H."/>
            <person name="Corton N."/>
            <person name="Hauser H."/>
            <person name="Gamble J."/>
            <person name="Gilderthorp R."/>
            <person name="Marcello L."/>
            <person name="McQuillan J."/>
            <person name="Otto T.D."/>
            <person name="Quail M.A."/>
            <person name="Sanders M.J."/>
            <person name="van Tonder A."/>
            <person name="Ginger M.L."/>
            <person name="Field M.C."/>
            <person name="Barry J.D."/>
            <person name="Hertz-Fowler C."/>
            <person name="Berriman M."/>
        </authorList>
    </citation>
    <scope>NUCLEOTIDE SEQUENCE</scope>
    <source>
        <strain evidence="2">Y486</strain>
    </source>
</reference>
<dbReference type="FunFam" id="3.80.10.10:FF:002119">
    <property type="entry name" value="Uncharacterized protein"/>
    <property type="match status" value="1"/>
</dbReference>
<protein>
    <recommendedName>
        <fullName evidence="3">C3H1-type domain-containing protein</fullName>
    </recommendedName>
</protein>
<gene>
    <name evidence="2" type="ORF">TVY486_0300200</name>
</gene>
<sequence>MAERRRPRVLGAQRTAADALDGKIANLAEIHKLINCCASGTVESNVTREQLERSLAFCASHNSQYTRAGEGDVQILLAEILNNSTRSVMVFGDLNTSFGDVEVYSMSVVMQYNMSLEAVTISGVNVSDEAISMLCEAMAKSRVNFIDFSNNPLEDEAGRSLAALAHVNPYLRTVILDDTLIAEEVLDEIDVSCQFNQSNFEANGGRVEPSNPAEEARIRHRIQNIIRSKQKQIWYCVPHVLGMCPDGSLCLFSHTPMTSGSPDANADLYERVAELFSSDGHSQKLPMPPKAGASWRSPDEEDGRPLRLNRERRRLAKQVQGEKVPEIFSIWCKPLTALALAAAVTVAALCASRLLRR</sequence>
<dbReference type="InterPro" id="IPR032675">
    <property type="entry name" value="LRR_dom_sf"/>
</dbReference>